<gene>
    <name evidence="2" type="ORF">M430DRAFT_223459</name>
</gene>
<dbReference type="EMBL" id="KZ679009">
    <property type="protein sequence ID" value="PSS22272.1"/>
    <property type="molecule type" value="Genomic_DNA"/>
</dbReference>
<organism evidence="2 3">
    <name type="scientific">Amorphotheca resinae ATCC 22711</name>
    <dbReference type="NCBI Taxonomy" id="857342"/>
    <lineage>
        <taxon>Eukaryota</taxon>
        <taxon>Fungi</taxon>
        <taxon>Dikarya</taxon>
        <taxon>Ascomycota</taxon>
        <taxon>Pezizomycotina</taxon>
        <taxon>Leotiomycetes</taxon>
        <taxon>Helotiales</taxon>
        <taxon>Amorphothecaceae</taxon>
        <taxon>Amorphotheca</taxon>
    </lineage>
</organism>
<evidence type="ECO:0000313" key="2">
    <source>
        <dbReference type="EMBL" id="PSS22272.1"/>
    </source>
</evidence>
<reference evidence="2 3" key="1">
    <citation type="journal article" date="2018" name="New Phytol.">
        <title>Comparative genomics and transcriptomics depict ericoid mycorrhizal fungi as versatile saprotrophs and plant mutualists.</title>
        <authorList>
            <person name="Martino E."/>
            <person name="Morin E."/>
            <person name="Grelet G.A."/>
            <person name="Kuo A."/>
            <person name="Kohler A."/>
            <person name="Daghino S."/>
            <person name="Barry K.W."/>
            <person name="Cichocki N."/>
            <person name="Clum A."/>
            <person name="Dockter R.B."/>
            <person name="Hainaut M."/>
            <person name="Kuo R.C."/>
            <person name="LaButti K."/>
            <person name="Lindahl B.D."/>
            <person name="Lindquist E.A."/>
            <person name="Lipzen A."/>
            <person name="Khouja H.R."/>
            <person name="Magnuson J."/>
            <person name="Murat C."/>
            <person name="Ohm R.A."/>
            <person name="Singer S.W."/>
            <person name="Spatafora J.W."/>
            <person name="Wang M."/>
            <person name="Veneault-Fourrey C."/>
            <person name="Henrissat B."/>
            <person name="Grigoriev I.V."/>
            <person name="Martin F.M."/>
            <person name="Perotto S."/>
        </authorList>
    </citation>
    <scope>NUCLEOTIDE SEQUENCE [LARGE SCALE GENOMIC DNA]</scope>
    <source>
        <strain evidence="2 3">ATCC 22711</strain>
    </source>
</reference>
<keyword evidence="1" id="KW-0472">Membrane</keyword>
<keyword evidence="1" id="KW-0812">Transmembrane</keyword>
<dbReference type="AlphaFoldDB" id="A0A2T3B696"/>
<proteinExistence type="predicted"/>
<protein>
    <submittedName>
        <fullName evidence="2">Uncharacterized protein</fullName>
    </submittedName>
</protein>
<accession>A0A2T3B696</accession>
<keyword evidence="1" id="KW-1133">Transmembrane helix</keyword>
<name>A0A2T3B696_AMORE</name>
<dbReference type="Proteomes" id="UP000241818">
    <property type="component" value="Unassembled WGS sequence"/>
</dbReference>
<dbReference type="GeneID" id="36572759"/>
<dbReference type="InParanoid" id="A0A2T3B696"/>
<evidence type="ECO:0000256" key="1">
    <source>
        <dbReference type="SAM" id="Phobius"/>
    </source>
</evidence>
<keyword evidence="3" id="KW-1185">Reference proteome</keyword>
<evidence type="ECO:0000313" key="3">
    <source>
        <dbReference type="Proteomes" id="UP000241818"/>
    </source>
</evidence>
<dbReference type="RefSeq" id="XP_024722427.1">
    <property type="nucleotide sequence ID" value="XM_024864678.1"/>
</dbReference>
<feature type="transmembrane region" description="Helical" evidence="1">
    <location>
        <begin position="12"/>
        <end position="33"/>
    </location>
</feature>
<sequence length="72" mass="7868">MDSYRCAYNNAIILKEMGLIPAILSILICVVGIKRCLSGFAADLEISLQASVNTEHRALGTPRFRESITSVL</sequence>